<accession>A0AAW1LJI5</accession>
<dbReference type="EMBL" id="JBDFQZ010000004">
    <property type="protein sequence ID" value="KAK9733516.1"/>
    <property type="molecule type" value="Genomic_DNA"/>
</dbReference>
<dbReference type="PANTHER" id="PTHR33356:SF13">
    <property type="entry name" value="DUF4005 DOMAIN-CONTAINING PROTEIN"/>
    <property type="match status" value="1"/>
</dbReference>
<reference evidence="2" key="1">
    <citation type="submission" date="2024-03" db="EMBL/GenBank/DDBJ databases">
        <title>WGS assembly of Saponaria officinalis var. Norfolk2.</title>
        <authorList>
            <person name="Jenkins J."/>
            <person name="Shu S."/>
            <person name="Grimwood J."/>
            <person name="Barry K."/>
            <person name="Goodstein D."/>
            <person name="Schmutz J."/>
            <person name="Leebens-Mack J."/>
            <person name="Osbourn A."/>
        </authorList>
    </citation>
    <scope>NUCLEOTIDE SEQUENCE [LARGE SCALE GENOMIC DNA]</scope>
    <source>
        <strain evidence="2">JIC</strain>
    </source>
</reference>
<organism evidence="2 3">
    <name type="scientific">Saponaria officinalis</name>
    <name type="common">Common soapwort</name>
    <name type="synonym">Lychnis saponaria</name>
    <dbReference type="NCBI Taxonomy" id="3572"/>
    <lineage>
        <taxon>Eukaryota</taxon>
        <taxon>Viridiplantae</taxon>
        <taxon>Streptophyta</taxon>
        <taxon>Embryophyta</taxon>
        <taxon>Tracheophyta</taxon>
        <taxon>Spermatophyta</taxon>
        <taxon>Magnoliopsida</taxon>
        <taxon>eudicotyledons</taxon>
        <taxon>Gunneridae</taxon>
        <taxon>Pentapetalae</taxon>
        <taxon>Caryophyllales</taxon>
        <taxon>Caryophyllaceae</taxon>
        <taxon>Caryophylleae</taxon>
        <taxon>Saponaria</taxon>
    </lineage>
</organism>
<dbReference type="PANTHER" id="PTHR33356">
    <property type="entry name" value="TIP41-LIKE PROTEIN"/>
    <property type="match status" value="1"/>
</dbReference>
<dbReference type="Proteomes" id="UP001443914">
    <property type="component" value="Unassembled WGS sequence"/>
</dbReference>
<dbReference type="AlphaFoldDB" id="A0AAW1LJI5"/>
<name>A0AAW1LJI5_SAPOF</name>
<evidence type="ECO:0000313" key="2">
    <source>
        <dbReference type="EMBL" id="KAK9733516.1"/>
    </source>
</evidence>
<feature type="region of interest" description="Disordered" evidence="1">
    <location>
        <begin position="60"/>
        <end position="85"/>
    </location>
</feature>
<sequence length="195" mass="22303">MAEDSYVGFEEGLSWLPSHILHDACGHLHQEQLVYRTRHYQHRYHVNCFNSLPLLPPGEQWSSEKKNQHARSRYRSNRTTGGPGMQAVFLEPARKTCGTGVFLPRRCGSELKPTKSPACSPVLLPYRVVQALNLNVRALGLQTSPYQGQNKHYKGRLDYHSASNKDVKDSREECDMISDDQNCSPELFLPKEWSY</sequence>
<keyword evidence="3" id="KW-1185">Reference proteome</keyword>
<proteinExistence type="predicted"/>
<evidence type="ECO:0000256" key="1">
    <source>
        <dbReference type="SAM" id="MobiDB-lite"/>
    </source>
</evidence>
<comment type="caution">
    <text evidence="2">The sequence shown here is derived from an EMBL/GenBank/DDBJ whole genome shotgun (WGS) entry which is preliminary data.</text>
</comment>
<protein>
    <submittedName>
        <fullName evidence="2">Uncharacterized protein</fullName>
    </submittedName>
</protein>
<gene>
    <name evidence="2" type="ORF">RND81_04G072400</name>
</gene>
<evidence type="ECO:0000313" key="3">
    <source>
        <dbReference type="Proteomes" id="UP001443914"/>
    </source>
</evidence>